<accession>A0ABQ6L9N6</accession>
<sequence length="105" mass="11405">MVLPGRELVKLREGSFGTHTSGTYSTQYPYLPKFILVTGTVTGVGLGKAHAWVKLLCIPRVTFGKQQCQITARQYPCSTNKAVCLLESTCGVKYIVANPLSTTLP</sequence>
<dbReference type="EMBL" id="BSYB01000074">
    <property type="protein sequence ID" value="GMG53666.1"/>
    <property type="molecule type" value="Genomic_DNA"/>
</dbReference>
<evidence type="ECO:0000313" key="1">
    <source>
        <dbReference type="EMBL" id="GMG53666.1"/>
    </source>
</evidence>
<name>A0ABQ6L9N6_ASPOZ</name>
<organism evidence="1 2">
    <name type="scientific">Aspergillus oryzae var. brunneus</name>
    <dbReference type="NCBI Taxonomy" id="332754"/>
    <lineage>
        <taxon>Eukaryota</taxon>
        <taxon>Fungi</taxon>
        <taxon>Dikarya</taxon>
        <taxon>Ascomycota</taxon>
        <taxon>Pezizomycotina</taxon>
        <taxon>Eurotiomycetes</taxon>
        <taxon>Eurotiomycetidae</taxon>
        <taxon>Eurotiales</taxon>
        <taxon>Aspergillaceae</taxon>
        <taxon>Aspergillus</taxon>
        <taxon>Aspergillus subgen. Circumdati</taxon>
    </lineage>
</organism>
<protein>
    <submittedName>
        <fullName evidence="1">Unnamed protein product</fullName>
    </submittedName>
</protein>
<reference evidence="1" key="1">
    <citation type="submission" date="2023-04" db="EMBL/GenBank/DDBJ databases">
        <title>Aspergillus oryzae var. brunneus NBRC 4377.</title>
        <authorList>
            <person name="Ichikawa N."/>
            <person name="Sato H."/>
            <person name="Tonouchi N."/>
        </authorList>
    </citation>
    <scope>NUCLEOTIDE SEQUENCE</scope>
    <source>
        <strain evidence="1">NBRC 4377</strain>
    </source>
</reference>
<proteinExistence type="predicted"/>
<dbReference type="Proteomes" id="UP001165189">
    <property type="component" value="Unassembled WGS sequence"/>
</dbReference>
<keyword evidence="2" id="KW-1185">Reference proteome</keyword>
<comment type="caution">
    <text evidence="1">The sequence shown here is derived from an EMBL/GenBank/DDBJ whole genome shotgun (WGS) entry which is preliminary data.</text>
</comment>
<evidence type="ECO:0000313" key="2">
    <source>
        <dbReference type="Proteomes" id="UP001165189"/>
    </source>
</evidence>
<gene>
    <name evidence="1" type="ORF">Aory05_001193900</name>
</gene>